<dbReference type="InterPro" id="IPR003601">
    <property type="entry name" value="Topo_IA_2"/>
</dbReference>
<dbReference type="InterPro" id="IPR023405">
    <property type="entry name" value="Topo_IA_core_domain"/>
</dbReference>
<evidence type="ECO:0000256" key="8">
    <source>
        <dbReference type="HAMAP-Rule" id="MF_00952"/>
    </source>
</evidence>
<dbReference type="GO" id="GO:0046872">
    <property type="term" value="F:metal ion binding"/>
    <property type="evidence" value="ECO:0007669"/>
    <property type="project" value="UniProtKB-KW"/>
</dbReference>
<dbReference type="HAMAP" id="MF_00952">
    <property type="entry name" value="Topoisom_1_prok"/>
    <property type="match status" value="1"/>
</dbReference>
<feature type="compositionally biased region" description="Basic residues" evidence="9">
    <location>
        <begin position="883"/>
        <end position="900"/>
    </location>
</feature>
<dbReference type="Pfam" id="PF01751">
    <property type="entry name" value="Toprim"/>
    <property type="match status" value="1"/>
</dbReference>
<dbReference type="InterPro" id="IPR028612">
    <property type="entry name" value="Topoisom_1_IA"/>
</dbReference>
<dbReference type="Pfam" id="PF01131">
    <property type="entry name" value="Topoisom_bac"/>
    <property type="match status" value="1"/>
</dbReference>
<comment type="subunit">
    <text evidence="8">Monomer.</text>
</comment>
<evidence type="ECO:0000256" key="5">
    <source>
        <dbReference type="ARBA" id="ARBA00023029"/>
    </source>
</evidence>
<dbReference type="InterPro" id="IPR013824">
    <property type="entry name" value="Topo_IA_cen_sub1"/>
</dbReference>
<name>A0A6M4WU14_9ACTN</name>
<keyword evidence="4" id="KW-0460">Magnesium</keyword>
<feature type="site" description="Interaction with DNA" evidence="8">
    <location>
        <position position="164"/>
    </location>
</feature>
<gene>
    <name evidence="8 12" type="primary">topA</name>
    <name evidence="12" type="ORF">G9272_25140</name>
</gene>
<dbReference type="EMBL" id="CP049838">
    <property type="protein sequence ID" value="QJT03161.1"/>
    <property type="molecule type" value="Genomic_DNA"/>
</dbReference>
<dbReference type="Pfam" id="PF13368">
    <property type="entry name" value="Toprim_C_rpt"/>
    <property type="match status" value="4"/>
</dbReference>
<dbReference type="Gene3D" id="2.70.20.10">
    <property type="entry name" value="Topoisomerase I, domain 3"/>
    <property type="match status" value="1"/>
</dbReference>
<dbReference type="PANTHER" id="PTHR42785:SF1">
    <property type="entry name" value="DNA TOPOISOMERASE"/>
    <property type="match status" value="1"/>
</dbReference>
<evidence type="ECO:0000256" key="6">
    <source>
        <dbReference type="ARBA" id="ARBA00023125"/>
    </source>
</evidence>
<dbReference type="SMART" id="SM00437">
    <property type="entry name" value="TOP1Ac"/>
    <property type="match status" value="1"/>
</dbReference>
<comment type="similarity">
    <text evidence="2 8">Belongs to the type IA topoisomerase family.</text>
</comment>
<feature type="site" description="Interaction with DNA" evidence="8">
    <location>
        <position position="336"/>
    </location>
</feature>
<keyword evidence="7 8" id="KW-0413">Isomerase</keyword>
<dbReference type="Gene3D" id="3.40.50.140">
    <property type="match status" value="1"/>
</dbReference>
<dbReference type="PROSITE" id="PS52039">
    <property type="entry name" value="TOPO_IA_2"/>
    <property type="match status" value="1"/>
</dbReference>
<feature type="active site" description="O-(5'-phospho-DNA)-tyrosine intermediate" evidence="8">
    <location>
        <position position="334"/>
    </location>
</feature>
<feature type="site" description="Interaction with DNA" evidence="8">
    <location>
        <position position="534"/>
    </location>
</feature>
<dbReference type="AlphaFoldDB" id="A0A6M4WU14"/>
<keyword evidence="6 8" id="KW-0238">DNA-binding</keyword>
<dbReference type="InterPro" id="IPR034149">
    <property type="entry name" value="TOPRIM_TopoI"/>
</dbReference>
<feature type="site" description="Interaction with DNA" evidence="8">
    <location>
        <position position="160"/>
    </location>
</feature>
<dbReference type="GO" id="GO:0003917">
    <property type="term" value="F:DNA topoisomerase type I (single strand cut, ATP-independent) activity"/>
    <property type="evidence" value="ECO:0007669"/>
    <property type="project" value="UniProtKB-UniRule"/>
</dbReference>
<feature type="site" description="Interaction with DNA" evidence="8">
    <location>
        <position position="169"/>
    </location>
</feature>
<dbReference type="InterPro" id="IPR013826">
    <property type="entry name" value="Topo_IA_cen_sub3"/>
</dbReference>
<dbReference type="PRINTS" id="PR00417">
    <property type="entry name" value="PRTPISMRASEI"/>
</dbReference>
<dbReference type="RefSeq" id="WP_171398632.1">
    <property type="nucleotide sequence ID" value="NZ_CP049838.1"/>
</dbReference>
<dbReference type="InterPro" id="IPR025589">
    <property type="entry name" value="Toprim_C_rpt"/>
</dbReference>
<feature type="domain" description="Topo IA-type catalytic" evidence="11">
    <location>
        <begin position="150"/>
        <end position="602"/>
    </location>
</feature>
<keyword evidence="5 8" id="KW-0799">Topoisomerase</keyword>
<evidence type="ECO:0000256" key="7">
    <source>
        <dbReference type="ARBA" id="ARBA00023235"/>
    </source>
</evidence>
<evidence type="ECO:0000256" key="3">
    <source>
        <dbReference type="ARBA" id="ARBA00022723"/>
    </source>
</evidence>
<dbReference type="Proteomes" id="UP000502665">
    <property type="component" value="Chromosome"/>
</dbReference>
<evidence type="ECO:0000313" key="12">
    <source>
        <dbReference type="EMBL" id="QJT03161.1"/>
    </source>
</evidence>
<dbReference type="Gene3D" id="1.10.290.10">
    <property type="entry name" value="Topoisomerase I, domain 4"/>
    <property type="match status" value="1"/>
</dbReference>
<evidence type="ECO:0000256" key="4">
    <source>
        <dbReference type="ARBA" id="ARBA00022842"/>
    </source>
</evidence>
<evidence type="ECO:0000256" key="9">
    <source>
        <dbReference type="SAM" id="MobiDB-lite"/>
    </source>
</evidence>
<dbReference type="GO" id="GO:0006265">
    <property type="term" value="P:DNA topological change"/>
    <property type="evidence" value="ECO:0007669"/>
    <property type="project" value="UniProtKB-UniRule"/>
</dbReference>
<evidence type="ECO:0000256" key="2">
    <source>
        <dbReference type="ARBA" id="ARBA00009446"/>
    </source>
</evidence>
<feature type="site" description="Interaction with DNA" evidence="8">
    <location>
        <position position="42"/>
    </location>
</feature>
<proteinExistence type="inferred from homology"/>
<dbReference type="InterPro" id="IPR003602">
    <property type="entry name" value="Topo_IA_DNA-bd_dom"/>
</dbReference>
<reference evidence="12" key="1">
    <citation type="submission" date="2020-03" db="EMBL/GenBank/DDBJ databases">
        <title>Molecular networking-based the target discovery of potent antiproliferative macrolactams: 5/6/7/16 polycyclic ansamycins and glycosylated trienomycin from Streptomyces cacaoi subsp. asoensis.</title>
        <authorList>
            <person name="Liu L.-L."/>
        </authorList>
    </citation>
    <scope>NUCLEOTIDE SEQUENCE [LARGE SCALE GENOMIC DNA]</scope>
    <source>
        <strain evidence="12">H2S5</strain>
    </source>
</reference>
<dbReference type="SMART" id="SM00493">
    <property type="entry name" value="TOPRIM"/>
    <property type="match status" value="1"/>
</dbReference>
<feature type="domain" description="Toprim" evidence="10">
    <location>
        <begin position="12"/>
        <end position="135"/>
    </location>
</feature>
<dbReference type="InterPro" id="IPR023406">
    <property type="entry name" value="Topo_IA_AS"/>
</dbReference>
<dbReference type="NCBIfam" id="TIGR01051">
    <property type="entry name" value="topA_bact"/>
    <property type="match status" value="1"/>
</dbReference>
<sequence length="943" mass="102854">MSPTSETAKGGRRLVIVESPAKAKTIKGYLGPGYIVEASVGHIRDLPNGAAEVPDQYTGEVRRLGVDVEHDFQPIYVVNADKRAQVKKLKDLLKESDELFLATDEDREGEAIAWHLQEVLKPKIPVKRMVFHEITKDAIRAAVANPRELNQKLVDAQETRRILDRLYGYEVSPVLWKKVMPRLSAGRVQSVATRLVVERERERIAFRSAEYWDLTGTFSTGRAGDLSDPSSLVARLQTVDGRRVAQGRDFDSLGQLKSANILHLDEVNARALAVALENTRFAVRSVESKPYRRSPYAPFRTTTLQQEASRKLGFGAKATMQVAQKLYENGYITYMRTDSTTLSETAISAARAQVTQLYGADYLPPQPRTYAGKVKNAQEAHEAIRPSGDRFRTPAETGLTGDQFKLYELIWKRTVASQMKDATGNSVTVKIGGTAADGRDVEFSASGKTITFHGFLKAYVEGADDPNAELDDRERRLPQVGEGDPLTAEEITVDGHATKPPARYTEASLVKELEEREIGRPSTYASIIGTILDRGYVFKKGTALVPSFLSFAVVNLLEKHFGRLVDYDFTARMEDDLDRIARGEAQAVPWLKRFYFGEGVGHGGAADAGNGDGDHLGGLKELVTDLGAIDAREVSSFPVGNDIVLRVGRYGPYIERGEKDAEGHQRADVPEDLAPDELSVELAEELLAKPSGDFELGADPESGHQIIARDGRYGPYVTEVLPEGTPKTGKNAVKPRTASLFKSMSLDTVTLADALKLMSLPRVVGADAEGVEITAQNGRYGPYLKKGTDSRSLQTEDQLFTITLEEALEIYSQPKQRGRAAAKPPLKELGADPVSGQPVVVKDGRFGPYVTDGETNATLRSGDSVEEITPERGFELLAEKRAKAPAKKTAKKAPAKKATAKKAAPAKKTAAKKTAAKTTTAKKTTAKKTVAKKATASPASSED</sequence>
<comment type="function">
    <text evidence="8">Releases the supercoiling and torsional tension of DNA, which is introduced during the DNA replication and transcription, by transiently cleaving and rejoining one strand of the DNA duplex. Introduces a single-strand break via transesterification at a target site in duplex DNA. The scissile phosphodiester is attacked by the catalytic tyrosine of the enzyme, resulting in the formation of a DNA-(5'-phosphotyrosyl)-enzyme intermediate and the expulsion of a 3'-OH DNA strand. The free DNA strand then undergoes passage around the unbroken strand, thus removing DNA supercoils. Finally, in the religation step, the DNA 3'-OH attacks the covalent intermediate to expel the active-site tyrosine and restore the DNA phosphodiester backbone.</text>
</comment>
<organism evidence="12 13">
    <name type="scientific">Streptomyces asoensis</name>
    <dbReference type="NCBI Taxonomy" id="249586"/>
    <lineage>
        <taxon>Bacteria</taxon>
        <taxon>Bacillati</taxon>
        <taxon>Actinomycetota</taxon>
        <taxon>Actinomycetes</taxon>
        <taxon>Kitasatosporales</taxon>
        <taxon>Streptomycetaceae</taxon>
        <taxon>Streptomyces</taxon>
    </lineage>
</organism>
<feature type="region of interest" description="Disordered" evidence="9">
    <location>
        <begin position="814"/>
        <end position="943"/>
    </location>
</feature>
<dbReference type="Gene3D" id="1.10.460.10">
    <property type="entry name" value="Topoisomerase I, domain 2"/>
    <property type="match status" value="1"/>
</dbReference>
<keyword evidence="13" id="KW-1185">Reference proteome</keyword>
<dbReference type="SMART" id="SM00436">
    <property type="entry name" value="TOP1Bc"/>
    <property type="match status" value="1"/>
</dbReference>
<dbReference type="CDD" id="cd03363">
    <property type="entry name" value="TOPRIM_TopoIA_TopoI"/>
    <property type="match status" value="1"/>
</dbReference>
<dbReference type="PANTHER" id="PTHR42785">
    <property type="entry name" value="DNA TOPOISOMERASE, TYPE IA, CORE"/>
    <property type="match status" value="1"/>
</dbReference>
<dbReference type="InterPro" id="IPR013497">
    <property type="entry name" value="Topo_IA_cen"/>
</dbReference>
<dbReference type="InterPro" id="IPR006171">
    <property type="entry name" value="TOPRIM_dom"/>
</dbReference>
<accession>A0A6M4WU14</accession>
<feature type="region of interest" description="Interaction with DNA" evidence="8">
    <location>
        <begin position="184"/>
        <end position="189"/>
    </location>
</feature>
<dbReference type="PROSITE" id="PS00396">
    <property type="entry name" value="TOPO_IA_1"/>
    <property type="match status" value="1"/>
</dbReference>
<evidence type="ECO:0000259" key="10">
    <source>
        <dbReference type="PROSITE" id="PS50880"/>
    </source>
</evidence>
<dbReference type="SUPFAM" id="SSF56712">
    <property type="entry name" value="Prokaryotic type I DNA topoisomerase"/>
    <property type="match status" value="1"/>
</dbReference>
<evidence type="ECO:0000256" key="1">
    <source>
        <dbReference type="ARBA" id="ARBA00000213"/>
    </source>
</evidence>
<dbReference type="EC" id="5.6.2.1" evidence="8"/>
<dbReference type="InterPro" id="IPR013825">
    <property type="entry name" value="Topo_IA_cen_sub2"/>
</dbReference>
<feature type="site" description="Interaction with DNA" evidence="8">
    <location>
        <position position="176"/>
    </location>
</feature>
<feature type="compositionally biased region" description="Basic and acidic residues" evidence="9">
    <location>
        <begin position="869"/>
        <end position="882"/>
    </location>
</feature>
<dbReference type="InterPro" id="IPR005733">
    <property type="entry name" value="TopoI_bac-type"/>
</dbReference>
<dbReference type="PROSITE" id="PS50880">
    <property type="entry name" value="TOPRIM"/>
    <property type="match status" value="1"/>
</dbReference>
<comment type="catalytic activity">
    <reaction evidence="1 8">
        <text>ATP-independent breakage of single-stranded DNA, followed by passage and rejoining.</text>
        <dbReference type="EC" id="5.6.2.1"/>
    </reaction>
</comment>
<evidence type="ECO:0000259" key="11">
    <source>
        <dbReference type="PROSITE" id="PS52039"/>
    </source>
</evidence>
<dbReference type="CDD" id="cd00186">
    <property type="entry name" value="TOP1Ac"/>
    <property type="match status" value="1"/>
</dbReference>
<keyword evidence="3" id="KW-0479">Metal-binding</keyword>
<evidence type="ECO:0000313" key="13">
    <source>
        <dbReference type="Proteomes" id="UP000502665"/>
    </source>
</evidence>
<dbReference type="InterPro" id="IPR000380">
    <property type="entry name" value="Topo_IA"/>
</dbReference>
<feature type="site" description="Interaction with DNA" evidence="8">
    <location>
        <position position="161"/>
    </location>
</feature>
<dbReference type="GO" id="GO:0003677">
    <property type="term" value="F:DNA binding"/>
    <property type="evidence" value="ECO:0007669"/>
    <property type="project" value="UniProtKB-KW"/>
</dbReference>
<protein>
    <recommendedName>
        <fullName evidence="8">DNA topoisomerase 1</fullName>
        <ecNumber evidence="8">5.6.2.1</ecNumber>
    </recommendedName>
    <alternativeName>
        <fullName evidence="8">DNA topoisomerase I</fullName>
    </alternativeName>
</protein>